<accession>A0ABU8T6F8</accession>
<evidence type="ECO:0000256" key="2">
    <source>
        <dbReference type="ARBA" id="ARBA00022692"/>
    </source>
</evidence>
<evidence type="ECO:0000256" key="1">
    <source>
        <dbReference type="ARBA" id="ARBA00004651"/>
    </source>
</evidence>
<dbReference type="Pfam" id="PF00005">
    <property type="entry name" value="ABC_tran"/>
    <property type="match status" value="1"/>
</dbReference>
<dbReference type="PROSITE" id="PS50893">
    <property type="entry name" value="ABC_TRANSPORTER_2"/>
    <property type="match status" value="1"/>
</dbReference>
<dbReference type="InterPro" id="IPR027417">
    <property type="entry name" value="P-loop_NTPase"/>
</dbReference>
<feature type="domain" description="ABC transporter" evidence="9">
    <location>
        <begin position="356"/>
        <end position="591"/>
    </location>
</feature>
<dbReference type="PROSITE" id="PS50929">
    <property type="entry name" value="ABC_TM1F"/>
    <property type="match status" value="1"/>
</dbReference>
<dbReference type="SMART" id="SM00382">
    <property type="entry name" value="AAA"/>
    <property type="match status" value="1"/>
</dbReference>
<dbReference type="EMBL" id="JBBJUP010000007">
    <property type="protein sequence ID" value="MEJ8279317.1"/>
    <property type="molecule type" value="Genomic_DNA"/>
</dbReference>
<dbReference type="InterPro" id="IPR017871">
    <property type="entry name" value="ABC_transporter-like_CS"/>
</dbReference>
<reference evidence="11 12" key="1">
    <citation type="submission" date="2024-03" db="EMBL/GenBank/DDBJ databases">
        <title>Draft genome sequence of Pseudonocardia sp. DW16-2.</title>
        <authorList>
            <person name="Duangmal K."/>
        </authorList>
    </citation>
    <scope>NUCLEOTIDE SEQUENCE [LARGE SCALE GENOMIC DNA]</scope>
    <source>
        <strain evidence="11 12">DW16-2</strain>
    </source>
</reference>
<dbReference type="SUPFAM" id="SSF90123">
    <property type="entry name" value="ABC transporter transmembrane region"/>
    <property type="match status" value="1"/>
</dbReference>
<comment type="subcellular location">
    <subcellularLocation>
        <location evidence="1">Cell membrane</location>
        <topology evidence="1">Multi-pass membrane protein</topology>
    </subcellularLocation>
</comment>
<dbReference type="RefSeq" id="WP_340288720.1">
    <property type="nucleotide sequence ID" value="NZ_JBBJUP010000007.1"/>
</dbReference>
<dbReference type="SUPFAM" id="SSF52540">
    <property type="entry name" value="P-loop containing nucleoside triphosphate hydrolases"/>
    <property type="match status" value="1"/>
</dbReference>
<evidence type="ECO:0000256" key="8">
    <source>
        <dbReference type="SAM" id="Phobius"/>
    </source>
</evidence>
<keyword evidence="12" id="KW-1185">Reference proteome</keyword>
<dbReference type="InterPro" id="IPR039421">
    <property type="entry name" value="Type_1_exporter"/>
</dbReference>
<comment type="caution">
    <text evidence="11">The sequence shown here is derived from an EMBL/GenBank/DDBJ whole genome shotgun (WGS) entry which is preliminary data.</text>
</comment>
<keyword evidence="5 8" id="KW-1133">Transmembrane helix</keyword>
<dbReference type="InterPro" id="IPR003439">
    <property type="entry name" value="ABC_transporter-like_ATP-bd"/>
</dbReference>
<evidence type="ECO:0000259" key="9">
    <source>
        <dbReference type="PROSITE" id="PS50893"/>
    </source>
</evidence>
<evidence type="ECO:0000256" key="5">
    <source>
        <dbReference type="ARBA" id="ARBA00022989"/>
    </source>
</evidence>
<dbReference type="Pfam" id="PF00664">
    <property type="entry name" value="ABC_membrane"/>
    <property type="match status" value="1"/>
</dbReference>
<feature type="transmembrane region" description="Helical" evidence="8">
    <location>
        <begin position="179"/>
        <end position="197"/>
    </location>
</feature>
<feature type="transmembrane region" description="Helical" evidence="8">
    <location>
        <begin position="150"/>
        <end position="173"/>
    </location>
</feature>
<evidence type="ECO:0000313" key="12">
    <source>
        <dbReference type="Proteomes" id="UP001364211"/>
    </source>
</evidence>
<dbReference type="InterPro" id="IPR036640">
    <property type="entry name" value="ABC1_TM_sf"/>
</dbReference>
<gene>
    <name evidence="11" type="ORF">WJX68_10280</name>
</gene>
<evidence type="ECO:0000259" key="10">
    <source>
        <dbReference type="PROSITE" id="PS50929"/>
    </source>
</evidence>
<protein>
    <submittedName>
        <fullName evidence="11">ABC transporter ATP-binding protein</fullName>
    </submittedName>
</protein>
<evidence type="ECO:0000256" key="4">
    <source>
        <dbReference type="ARBA" id="ARBA00022840"/>
    </source>
</evidence>
<keyword evidence="2 8" id="KW-0812">Transmembrane</keyword>
<keyword evidence="6 8" id="KW-0472">Membrane</keyword>
<feature type="transmembrane region" description="Helical" evidence="8">
    <location>
        <begin position="76"/>
        <end position="96"/>
    </location>
</feature>
<feature type="region of interest" description="Disordered" evidence="7">
    <location>
        <begin position="639"/>
        <end position="682"/>
    </location>
</feature>
<dbReference type="Gene3D" id="3.40.50.300">
    <property type="entry name" value="P-loop containing nucleotide triphosphate hydrolases"/>
    <property type="match status" value="1"/>
</dbReference>
<dbReference type="Proteomes" id="UP001364211">
    <property type="component" value="Unassembled WGS sequence"/>
</dbReference>
<feature type="domain" description="ABC transmembrane type-1" evidence="10">
    <location>
        <begin position="51"/>
        <end position="322"/>
    </location>
</feature>
<evidence type="ECO:0000313" key="11">
    <source>
        <dbReference type="EMBL" id="MEJ8279317.1"/>
    </source>
</evidence>
<dbReference type="PANTHER" id="PTHR43394">
    <property type="entry name" value="ATP-DEPENDENT PERMEASE MDL1, MITOCHONDRIAL"/>
    <property type="match status" value="1"/>
</dbReference>
<dbReference type="InterPro" id="IPR011527">
    <property type="entry name" value="ABC1_TM_dom"/>
</dbReference>
<proteinExistence type="predicted"/>
<evidence type="ECO:0000256" key="7">
    <source>
        <dbReference type="SAM" id="MobiDB-lite"/>
    </source>
</evidence>
<organism evidence="11 12">
    <name type="scientific">Pseudonocardia spirodelae</name>
    <dbReference type="NCBI Taxonomy" id="3133431"/>
    <lineage>
        <taxon>Bacteria</taxon>
        <taxon>Bacillati</taxon>
        <taxon>Actinomycetota</taxon>
        <taxon>Actinomycetes</taxon>
        <taxon>Pseudonocardiales</taxon>
        <taxon>Pseudonocardiaceae</taxon>
        <taxon>Pseudonocardia</taxon>
    </lineage>
</organism>
<dbReference type="PANTHER" id="PTHR43394:SF1">
    <property type="entry name" value="ATP-BINDING CASSETTE SUB-FAMILY B MEMBER 10, MITOCHONDRIAL"/>
    <property type="match status" value="1"/>
</dbReference>
<dbReference type="Gene3D" id="1.20.1560.10">
    <property type="entry name" value="ABC transporter type 1, transmembrane domain"/>
    <property type="match status" value="1"/>
</dbReference>
<keyword evidence="4 11" id="KW-0067">ATP-binding</keyword>
<dbReference type="PROSITE" id="PS00211">
    <property type="entry name" value="ABC_TRANSPORTER_1"/>
    <property type="match status" value="1"/>
</dbReference>
<feature type="compositionally biased region" description="Basic and acidic residues" evidence="7">
    <location>
        <begin position="667"/>
        <end position="682"/>
    </location>
</feature>
<evidence type="ECO:0000256" key="6">
    <source>
        <dbReference type="ARBA" id="ARBA00023136"/>
    </source>
</evidence>
<sequence>MTEDAGGSGGPLAEPAPRLPLRTVFARFWPHTRPFRGRMVLSLALTAGVPALTTASIGLFQVLVDDVLTPADFRPFPMLAATYLALTLLTGVVSYVDSYLSAWTAERFVLGLRVELFAHLGELSAPYLDRRPLGDVLSRIGSDVAEIEELVLTGVNLLLTYSFQILFFTTAMLLLDWRLTLVALVAAPAFLLLSRLLSRRIADAAREERRRSGSIVSVAEESLGNAALVHAYGRTAAETARFRAENEAAFRAQMRAIRLESLFAPASGLVQAAGLLLVAGIAVARLGSGELTLGGLLVLLAYLGQLYAPVSGFGNLAATLYSACAGAERIVEVLDARPAVAAPAVARPLPRATGELALHGVAFDYPGSGRPALHEVSFRVPAGSRVAVVGASGAGKSTVVRLLLRQHDPDRGRVTLDGVDLAQLAPADLRAAVVPVLQDSLVFDATVEENIRWARPDAAPEEVEAAARAADLHDVVAALPDGYRTRIGQRGRMLSGGQLRRLAIARALVRDAPVLLLDEPTAGLDAASAARVLAPVRRLAGHRTVVLVTHRLVDVVDADRIVVLDGGRVTGYGDHPSLLRECPGYAALYRLQEQAGDAPPPAPPVAPRPLPARRGEAVARTVPLPAVAGPGVPLPAFPTVGAPSPVPEPRARHRVADTGRTALPPARHADGGRHRRTPDPVR</sequence>
<feature type="transmembrane region" description="Helical" evidence="8">
    <location>
        <begin position="40"/>
        <end position="64"/>
    </location>
</feature>
<name>A0ABU8T6F8_9PSEU</name>
<dbReference type="GO" id="GO:0005524">
    <property type="term" value="F:ATP binding"/>
    <property type="evidence" value="ECO:0007669"/>
    <property type="project" value="UniProtKB-KW"/>
</dbReference>
<evidence type="ECO:0000256" key="3">
    <source>
        <dbReference type="ARBA" id="ARBA00022741"/>
    </source>
</evidence>
<feature type="transmembrane region" description="Helical" evidence="8">
    <location>
        <begin position="262"/>
        <end position="285"/>
    </location>
</feature>
<dbReference type="InterPro" id="IPR003593">
    <property type="entry name" value="AAA+_ATPase"/>
</dbReference>
<keyword evidence="3" id="KW-0547">Nucleotide-binding</keyword>